<reference evidence="1 2" key="1">
    <citation type="submission" date="2021-06" db="EMBL/GenBank/DDBJ databases">
        <title>A haploid diamondback moth (Plutella xylostella L.) genome assembly resolves 31 chromosomes and identifies a diamide resistance mutation.</title>
        <authorList>
            <person name="Ward C.M."/>
            <person name="Perry K.D."/>
            <person name="Baker G."/>
            <person name="Powis K."/>
            <person name="Heckel D.G."/>
            <person name="Baxter S.W."/>
        </authorList>
    </citation>
    <scope>NUCLEOTIDE SEQUENCE [LARGE SCALE GENOMIC DNA]</scope>
    <source>
        <strain evidence="1 2">LV</strain>
        <tissue evidence="1">Single pupa</tissue>
    </source>
</reference>
<evidence type="ECO:0000313" key="2">
    <source>
        <dbReference type="Proteomes" id="UP000823941"/>
    </source>
</evidence>
<comment type="caution">
    <text evidence="1">The sequence shown here is derived from an EMBL/GenBank/DDBJ whole genome shotgun (WGS) entry which is preliminary data.</text>
</comment>
<dbReference type="PANTHER" id="PTHR11257:SF13">
    <property type="entry name" value="GEO07322P1"/>
    <property type="match status" value="1"/>
</dbReference>
<name>A0ABQ7Q7V4_PLUXY</name>
<evidence type="ECO:0000313" key="1">
    <source>
        <dbReference type="EMBL" id="KAG7301291.1"/>
    </source>
</evidence>
<accession>A0ABQ7Q7V4</accession>
<keyword evidence="2" id="KW-1185">Reference proteome</keyword>
<feature type="non-terminal residue" evidence="1">
    <location>
        <position position="1"/>
    </location>
</feature>
<dbReference type="SUPFAM" id="SSF100910">
    <property type="entry name" value="Chemosensory protein Csp2"/>
    <property type="match status" value="2"/>
</dbReference>
<dbReference type="Pfam" id="PF03392">
    <property type="entry name" value="OS-D"/>
    <property type="match status" value="2"/>
</dbReference>
<dbReference type="InterPro" id="IPR005055">
    <property type="entry name" value="A10/PebIII"/>
</dbReference>
<gene>
    <name evidence="1" type="ORF">JYU34_014213</name>
</gene>
<dbReference type="Proteomes" id="UP000823941">
    <property type="component" value="Chromosome 19"/>
</dbReference>
<protein>
    <recommendedName>
        <fullName evidence="3">Chemosensory protein</fullName>
    </recommendedName>
</protein>
<dbReference type="PANTHER" id="PTHR11257">
    <property type="entry name" value="CHEMOSENSORY PROTEIN-RELATED"/>
    <property type="match status" value="1"/>
</dbReference>
<dbReference type="Gene3D" id="1.10.2080.10">
    <property type="entry name" value="Insect odorant-binding protein A10/Ejaculatory bulb-specific protein 3"/>
    <property type="match status" value="2"/>
</dbReference>
<sequence>HISDALQTGCKKCTPNQREGARRVISHMIKEEPEYWTMLVEKYDPERMYSTKYEKEINKNINEALQNDCDRCTAKQRERARRIITHMIDEEPRYWTLVAKKYDPKGIYGAKYEKDRSDFS</sequence>
<proteinExistence type="predicted"/>
<dbReference type="InterPro" id="IPR036682">
    <property type="entry name" value="OS_D_A10/PebIII_sf"/>
</dbReference>
<dbReference type="EMBL" id="JAHIBW010000019">
    <property type="protein sequence ID" value="KAG7301291.1"/>
    <property type="molecule type" value="Genomic_DNA"/>
</dbReference>
<organism evidence="1 2">
    <name type="scientific">Plutella xylostella</name>
    <name type="common">Diamondback moth</name>
    <name type="synonym">Plutella maculipennis</name>
    <dbReference type="NCBI Taxonomy" id="51655"/>
    <lineage>
        <taxon>Eukaryota</taxon>
        <taxon>Metazoa</taxon>
        <taxon>Ecdysozoa</taxon>
        <taxon>Arthropoda</taxon>
        <taxon>Hexapoda</taxon>
        <taxon>Insecta</taxon>
        <taxon>Pterygota</taxon>
        <taxon>Neoptera</taxon>
        <taxon>Endopterygota</taxon>
        <taxon>Lepidoptera</taxon>
        <taxon>Glossata</taxon>
        <taxon>Ditrysia</taxon>
        <taxon>Yponomeutoidea</taxon>
        <taxon>Plutellidae</taxon>
        <taxon>Plutella</taxon>
    </lineage>
</organism>
<evidence type="ECO:0008006" key="3">
    <source>
        <dbReference type="Google" id="ProtNLM"/>
    </source>
</evidence>